<gene>
    <name evidence="5" type="ORF">ENO36_02195</name>
</gene>
<dbReference type="SUPFAM" id="SSF57802">
    <property type="entry name" value="Rubredoxin-like"/>
    <property type="match status" value="1"/>
</dbReference>
<keyword evidence="2" id="KW-0249">Electron transport</keyword>
<dbReference type="EMBL" id="DSFE01000048">
    <property type="protein sequence ID" value="HEU97652.1"/>
    <property type="molecule type" value="Genomic_DNA"/>
</dbReference>
<keyword evidence="1" id="KW-0813">Transport</keyword>
<evidence type="ECO:0000256" key="2">
    <source>
        <dbReference type="ARBA" id="ARBA00022982"/>
    </source>
</evidence>
<dbReference type="CDD" id="cd00729">
    <property type="entry name" value="rubredoxin_SM"/>
    <property type="match status" value="1"/>
</dbReference>
<dbReference type="PANTHER" id="PTHR33746">
    <property type="entry name" value="RUBRERYTHRIN"/>
    <property type="match status" value="1"/>
</dbReference>
<dbReference type="InterPro" id="IPR052753">
    <property type="entry name" value="Rbr2/Nigerythrin"/>
</dbReference>
<dbReference type="Pfam" id="PF02915">
    <property type="entry name" value="Rubrerythrin"/>
    <property type="match status" value="1"/>
</dbReference>
<dbReference type="PROSITE" id="PS50905">
    <property type="entry name" value="FERRITIN_LIKE"/>
    <property type="match status" value="1"/>
</dbReference>
<dbReference type="GO" id="GO:0016491">
    <property type="term" value="F:oxidoreductase activity"/>
    <property type="evidence" value="ECO:0007669"/>
    <property type="project" value="InterPro"/>
</dbReference>
<feature type="domain" description="Ferritin-like diiron" evidence="4">
    <location>
        <begin position="2"/>
        <end position="146"/>
    </location>
</feature>
<dbReference type="PANTHER" id="PTHR33746:SF4">
    <property type="entry name" value="RUBRERYTHRIN"/>
    <property type="match status" value="1"/>
</dbReference>
<dbReference type="InterPro" id="IPR003251">
    <property type="entry name" value="Rr_diiron-bd_dom"/>
</dbReference>
<dbReference type="InterPro" id="IPR024934">
    <property type="entry name" value="Rubredoxin-like_dom"/>
</dbReference>
<accession>A0A7C2YLC7</accession>
<evidence type="ECO:0000259" key="3">
    <source>
        <dbReference type="PROSITE" id="PS50903"/>
    </source>
</evidence>
<dbReference type="InterPro" id="IPR009040">
    <property type="entry name" value="Ferritin-like_diiron"/>
</dbReference>
<dbReference type="InterPro" id="IPR012347">
    <property type="entry name" value="Ferritin-like"/>
</dbReference>
<dbReference type="SUPFAM" id="SSF47240">
    <property type="entry name" value="Ferritin-like"/>
    <property type="match status" value="1"/>
</dbReference>
<dbReference type="GO" id="GO:0005506">
    <property type="term" value="F:iron ion binding"/>
    <property type="evidence" value="ECO:0007669"/>
    <property type="project" value="InterPro"/>
</dbReference>
<proteinExistence type="predicted"/>
<dbReference type="CDD" id="cd01041">
    <property type="entry name" value="Rubrerythrin"/>
    <property type="match status" value="1"/>
</dbReference>
<sequence length="186" mass="20923">MDMVKDMTKDALLSALSGESMAHMRYLIFSDIAEREGYKNVARLFRAIAYAEQVHATNHYKALREYNEDAKGCGGVPIGPGNTSKNLELAIRGEEFEVREMYPVYIKTAEFQNEKEAVQSFTYAYKAEQIHAQLYREAKNSVDSGKDMELKGKVWICPVCGYTHVGEEPPEKCPVCGAKGETFKGF</sequence>
<comment type="caution">
    <text evidence="5">The sequence shown here is derived from an EMBL/GenBank/DDBJ whole genome shotgun (WGS) entry which is preliminary data.</text>
</comment>
<dbReference type="InterPro" id="IPR048574">
    <property type="entry name" value="RUBY_RBDX"/>
</dbReference>
<reference evidence="5" key="1">
    <citation type="journal article" date="2020" name="mSystems">
        <title>Genome- and Community-Level Interaction Insights into Carbon Utilization and Element Cycling Functions of Hydrothermarchaeota in Hydrothermal Sediment.</title>
        <authorList>
            <person name="Zhou Z."/>
            <person name="Liu Y."/>
            <person name="Xu W."/>
            <person name="Pan J."/>
            <person name="Luo Z.H."/>
            <person name="Li M."/>
        </authorList>
    </citation>
    <scope>NUCLEOTIDE SEQUENCE [LARGE SCALE GENOMIC DNA]</scope>
    <source>
        <strain evidence="5">SpSt-1259</strain>
    </source>
</reference>
<dbReference type="Gene3D" id="2.20.28.10">
    <property type="match status" value="1"/>
</dbReference>
<evidence type="ECO:0000259" key="4">
    <source>
        <dbReference type="PROSITE" id="PS50905"/>
    </source>
</evidence>
<dbReference type="Pfam" id="PF21349">
    <property type="entry name" value="RUBY_RBDX"/>
    <property type="match status" value="1"/>
</dbReference>
<name>A0A7C2YLC7_9CREN</name>
<dbReference type="AlphaFoldDB" id="A0A7C2YLC7"/>
<protein>
    <submittedName>
        <fullName evidence="5">Rubrerythrin family protein</fullName>
    </submittedName>
</protein>
<feature type="domain" description="Rubredoxin-like" evidence="3">
    <location>
        <begin position="152"/>
        <end position="186"/>
    </location>
</feature>
<dbReference type="Proteomes" id="UP000885664">
    <property type="component" value="Unassembled WGS sequence"/>
</dbReference>
<dbReference type="PROSITE" id="PS50903">
    <property type="entry name" value="RUBREDOXIN_LIKE"/>
    <property type="match status" value="1"/>
</dbReference>
<evidence type="ECO:0000313" key="5">
    <source>
        <dbReference type="EMBL" id="HEU97652.1"/>
    </source>
</evidence>
<organism evidence="5">
    <name type="scientific">Fervidicoccus fontis</name>
    <dbReference type="NCBI Taxonomy" id="683846"/>
    <lineage>
        <taxon>Archaea</taxon>
        <taxon>Thermoproteota</taxon>
        <taxon>Thermoprotei</taxon>
        <taxon>Fervidicoccales</taxon>
        <taxon>Fervidicoccaceae</taxon>
        <taxon>Fervidicoccus</taxon>
    </lineage>
</organism>
<dbReference type="Gene3D" id="1.20.1260.10">
    <property type="match status" value="1"/>
</dbReference>
<dbReference type="InterPro" id="IPR009078">
    <property type="entry name" value="Ferritin-like_SF"/>
</dbReference>
<evidence type="ECO:0000256" key="1">
    <source>
        <dbReference type="ARBA" id="ARBA00022448"/>
    </source>
</evidence>